<dbReference type="InterPro" id="IPR008323">
    <property type="entry name" value="UCP033563"/>
</dbReference>
<evidence type="ECO:0000313" key="2">
    <source>
        <dbReference type="Proteomes" id="UP001139450"/>
    </source>
</evidence>
<dbReference type="AlphaFoldDB" id="A0A9X1WZX3"/>
<dbReference type="RefSeq" id="WP_245128060.1">
    <property type="nucleotide sequence ID" value="NZ_JALJEJ010000001.1"/>
</dbReference>
<accession>A0A9X1WZX3</accession>
<gene>
    <name evidence="1" type="ORF">MUY27_00810</name>
</gene>
<comment type="caution">
    <text evidence="1">The sequence shown here is derived from an EMBL/GenBank/DDBJ whole genome shotgun (WGS) entry which is preliminary data.</text>
</comment>
<dbReference type="Proteomes" id="UP001139450">
    <property type="component" value="Unassembled WGS sequence"/>
</dbReference>
<organism evidence="1 2">
    <name type="scientific">Mucilaginibacter straminoryzae</name>
    <dbReference type="NCBI Taxonomy" id="2932774"/>
    <lineage>
        <taxon>Bacteria</taxon>
        <taxon>Pseudomonadati</taxon>
        <taxon>Bacteroidota</taxon>
        <taxon>Sphingobacteriia</taxon>
        <taxon>Sphingobacteriales</taxon>
        <taxon>Sphingobacteriaceae</taxon>
        <taxon>Mucilaginibacter</taxon>
    </lineage>
</organism>
<name>A0A9X1WZX3_9SPHI</name>
<reference evidence="1" key="1">
    <citation type="submission" date="2022-04" db="EMBL/GenBank/DDBJ databases">
        <title>Mucilaginibacter sp. RS28 isolated from freshwater.</title>
        <authorList>
            <person name="Ko S.-R."/>
        </authorList>
    </citation>
    <scope>NUCLEOTIDE SEQUENCE</scope>
    <source>
        <strain evidence="1">RS28</strain>
    </source>
</reference>
<dbReference type="EMBL" id="JALJEJ010000001">
    <property type="protein sequence ID" value="MCJ8208226.1"/>
    <property type="molecule type" value="Genomic_DNA"/>
</dbReference>
<proteinExistence type="predicted"/>
<keyword evidence="2" id="KW-1185">Reference proteome</keyword>
<dbReference type="Pfam" id="PF06245">
    <property type="entry name" value="DUF1015"/>
    <property type="match status" value="1"/>
</dbReference>
<dbReference type="PANTHER" id="PTHR36454">
    <property type="entry name" value="LMO2823 PROTEIN"/>
    <property type="match status" value="1"/>
</dbReference>
<evidence type="ECO:0000313" key="1">
    <source>
        <dbReference type="EMBL" id="MCJ8208226.1"/>
    </source>
</evidence>
<dbReference type="PANTHER" id="PTHR36454:SF1">
    <property type="entry name" value="DUF1015 DOMAIN-CONTAINING PROTEIN"/>
    <property type="match status" value="1"/>
</dbReference>
<sequence>MATIKAFKAIRPQLKEVEALIGAESLHQPQYAFHKTAETDSDVAGHQDLHTLLKSRSLFEAEQNALYLYETDIDGQSITGVIALTCCSDLQQSRIKKHEYTLKEKESAAYQARCRAATEDRPVLLAYQPDEAIHQLICGIKAASVLPLIYTEGEKLHQLWEVTDEVLIEELQDAFKKLGTVYLAEGHHRMAAVEMAMQAKKAQEISSKENLADCFLSMYVCAGELKSQKCYCLFRPDKTIDRDQLITIIRKSFKIIPSANNKPVVPSQKHHFGMCLGGDWYELIANEEIIFSPNLIDRVDPNLLHKFVLRPALGLNDTNANHQLIIVGGANAMERLATLLEQEPSAIGFTLHPVSVNQLISVAYTDNLMPPDSTWAEPRLPFGLLMYKF</sequence>
<protein>
    <submittedName>
        <fullName evidence="1">DUF1015 family protein</fullName>
    </submittedName>
</protein>